<sequence>MVHEERNGQRKCGFSPFLADNSTVPPRPQRIAFVGVAQLLGQQSHAERRLCFGLVAGAETRVRRRPGAGEPARWVGAADDFAVRARLQLAGFRRRVNSAALASQRRQDDAEVATGTA</sequence>
<dbReference type="EMBL" id="CAAALY010104674">
    <property type="protein sequence ID" value="VEL29610.1"/>
    <property type="molecule type" value="Genomic_DNA"/>
</dbReference>
<evidence type="ECO:0000313" key="2">
    <source>
        <dbReference type="EMBL" id="VEL29610.1"/>
    </source>
</evidence>
<accession>A0A3S5A767</accession>
<dbReference type="AlphaFoldDB" id="A0A3S5A767"/>
<proteinExistence type="predicted"/>
<protein>
    <submittedName>
        <fullName evidence="2">Uncharacterized protein</fullName>
    </submittedName>
</protein>
<reference evidence="2" key="1">
    <citation type="submission" date="2018-11" db="EMBL/GenBank/DDBJ databases">
        <authorList>
            <consortium name="Pathogen Informatics"/>
        </authorList>
    </citation>
    <scope>NUCLEOTIDE SEQUENCE</scope>
</reference>
<feature type="region of interest" description="Disordered" evidence="1">
    <location>
        <begin position="1"/>
        <end position="21"/>
    </location>
</feature>
<name>A0A3S5A767_9PLAT</name>
<evidence type="ECO:0000313" key="3">
    <source>
        <dbReference type="Proteomes" id="UP000784294"/>
    </source>
</evidence>
<organism evidence="2 3">
    <name type="scientific">Protopolystoma xenopodis</name>
    <dbReference type="NCBI Taxonomy" id="117903"/>
    <lineage>
        <taxon>Eukaryota</taxon>
        <taxon>Metazoa</taxon>
        <taxon>Spiralia</taxon>
        <taxon>Lophotrochozoa</taxon>
        <taxon>Platyhelminthes</taxon>
        <taxon>Monogenea</taxon>
        <taxon>Polyopisthocotylea</taxon>
        <taxon>Polystomatidea</taxon>
        <taxon>Polystomatidae</taxon>
        <taxon>Protopolystoma</taxon>
    </lineage>
</organism>
<evidence type="ECO:0000256" key="1">
    <source>
        <dbReference type="SAM" id="MobiDB-lite"/>
    </source>
</evidence>
<keyword evidence="3" id="KW-1185">Reference proteome</keyword>
<comment type="caution">
    <text evidence="2">The sequence shown here is derived from an EMBL/GenBank/DDBJ whole genome shotgun (WGS) entry which is preliminary data.</text>
</comment>
<dbReference type="Proteomes" id="UP000784294">
    <property type="component" value="Unassembled WGS sequence"/>
</dbReference>
<gene>
    <name evidence="2" type="ORF">PXEA_LOCUS23050</name>
</gene>
<feature type="non-terminal residue" evidence="2">
    <location>
        <position position="117"/>
    </location>
</feature>